<gene>
    <name evidence="1" type="ORF">DFR56_102304</name>
</gene>
<accession>A0A2V3W7G1</accession>
<protein>
    <submittedName>
        <fullName evidence="1">Uncharacterized protein</fullName>
    </submittedName>
</protein>
<evidence type="ECO:0000313" key="2">
    <source>
        <dbReference type="Proteomes" id="UP000247978"/>
    </source>
</evidence>
<dbReference type="Proteomes" id="UP000247978">
    <property type="component" value="Unassembled WGS sequence"/>
</dbReference>
<evidence type="ECO:0000313" key="1">
    <source>
        <dbReference type="EMBL" id="PXW89526.1"/>
    </source>
</evidence>
<dbReference type="AlphaFoldDB" id="A0A2V3W7G1"/>
<comment type="caution">
    <text evidence="1">The sequence shown here is derived from an EMBL/GenBank/DDBJ whole genome shotgun (WGS) entry which is preliminary data.</text>
</comment>
<dbReference type="EMBL" id="QJJQ01000002">
    <property type="protein sequence ID" value="PXW89526.1"/>
    <property type="molecule type" value="Genomic_DNA"/>
</dbReference>
<name>A0A2V3W7G1_9BACI</name>
<sequence length="31" mass="3723">MIHALVEVEKNINIVMENRKMRLGHNENDQF</sequence>
<reference evidence="1 2" key="1">
    <citation type="submission" date="2018-05" db="EMBL/GenBank/DDBJ databases">
        <title>Genomic Encyclopedia of Type Strains, Phase IV (KMG-IV): sequencing the most valuable type-strain genomes for metagenomic binning, comparative biology and taxonomic classification.</title>
        <authorList>
            <person name="Goeker M."/>
        </authorList>
    </citation>
    <scope>NUCLEOTIDE SEQUENCE [LARGE SCALE GENOMIC DNA]</scope>
    <source>
        <strain evidence="1 2">DSM 28556</strain>
    </source>
</reference>
<proteinExistence type="predicted"/>
<organism evidence="1 2">
    <name type="scientific">Pseudogracilibacillus auburnensis</name>
    <dbReference type="NCBI Taxonomy" id="1494959"/>
    <lineage>
        <taxon>Bacteria</taxon>
        <taxon>Bacillati</taxon>
        <taxon>Bacillota</taxon>
        <taxon>Bacilli</taxon>
        <taxon>Bacillales</taxon>
        <taxon>Bacillaceae</taxon>
        <taxon>Pseudogracilibacillus</taxon>
    </lineage>
</organism>
<keyword evidence="2" id="KW-1185">Reference proteome</keyword>